<keyword evidence="5" id="KW-1185">Reference proteome</keyword>
<dbReference type="SUPFAM" id="SSF56784">
    <property type="entry name" value="HAD-like"/>
    <property type="match status" value="1"/>
</dbReference>
<dbReference type="Gene3D" id="3.40.50.1000">
    <property type="entry name" value="HAD superfamily/HAD-like"/>
    <property type="match status" value="1"/>
</dbReference>
<dbReference type="HOGENOM" id="CLU_053338_3_0_6"/>
<feature type="signal peptide" evidence="3">
    <location>
        <begin position="1"/>
        <end position="27"/>
    </location>
</feature>
<dbReference type="InterPro" id="IPR023214">
    <property type="entry name" value="HAD_sf"/>
</dbReference>
<evidence type="ECO:0000256" key="2">
    <source>
        <dbReference type="ARBA" id="ARBA00023180"/>
    </source>
</evidence>
<dbReference type="RefSeq" id="WP_045096336.1">
    <property type="nucleotide sequence ID" value="NZ_LN614827.1"/>
</dbReference>
<dbReference type="PIRSF" id="PIRSF002674">
    <property type="entry name" value="VSP"/>
    <property type="match status" value="1"/>
</dbReference>
<dbReference type="KEGG" id="lfa:LFA_2555"/>
<dbReference type="PANTHER" id="PTHR31284:SF10">
    <property type="entry name" value="ACID PHOSPHATASE-LIKE PROTEIN"/>
    <property type="match status" value="1"/>
</dbReference>
<dbReference type="InterPro" id="IPR014403">
    <property type="entry name" value="APS1/VSP"/>
</dbReference>
<gene>
    <name evidence="4" type="ORF">LFA_2555</name>
</gene>
<evidence type="ECO:0008006" key="6">
    <source>
        <dbReference type="Google" id="ProtNLM"/>
    </source>
</evidence>
<dbReference type="EMBL" id="LN614827">
    <property type="protein sequence ID" value="CEG57927.1"/>
    <property type="molecule type" value="Genomic_DNA"/>
</dbReference>
<name>A0A098G648_9GAMM</name>
<dbReference type="InterPro" id="IPR036412">
    <property type="entry name" value="HAD-like_sf"/>
</dbReference>
<dbReference type="PANTHER" id="PTHR31284">
    <property type="entry name" value="ACID PHOSPHATASE-LIKE PROTEIN"/>
    <property type="match status" value="1"/>
</dbReference>
<evidence type="ECO:0000256" key="1">
    <source>
        <dbReference type="ARBA" id="ARBA00022729"/>
    </source>
</evidence>
<dbReference type="InterPro" id="IPR005519">
    <property type="entry name" value="Acid_phosphat_B-like"/>
</dbReference>
<dbReference type="STRING" id="1212491.LFA_2555"/>
<keyword evidence="2" id="KW-0325">Glycoprotein</keyword>
<evidence type="ECO:0000256" key="3">
    <source>
        <dbReference type="SAM" id="SignalP"/>
    </source>
</evidence>
<protein>
    <recommendedName>
        <fullName evidence="6">Acid phosphatase, class B</fullName>
    </recommendedName>
</protein>
<dbReference type="OrthoDB" id="193314at2"/>
<dbReference type="Proteomes" id="UP000032430">
    <property type="component" value="Chromosome I"/>
</dbReference>
<evidence type="ECO:0000313" key="4">
    <source>
        <dbReference type="EMBL" id="CEG57927.1"/>
    </source>
</evidence>
<accession>A0A098G648</accession>
<keyword evidence="1 3" id="KW-0732">Signal</keyword>
<reference evidence="5" key="1">
    <citation type="submission" date="2014-09" db="EMBL/GenBank/DDBJ databases">
        <authorList>
            <person name="Gomez-Valero L."/>
        </authorList>
    </citation>
    <scope>NUCLEOTIDE SEQUENCE [LARGE SCALE GENOMIC DNA]</scope>
    <source>
        <strain evidence="5">ATCC700992</strain>
    </source>
</reference>
<sequence>MKRYANVFRLIALSLSLSLIFSTSAAAEPANLTLVKKELIQYHDSGEYQQELADKIKQARQYIIQQAIANQQHTSKQKLALVLDIDETSLSNYDKMIKHDFTANRARIHKEILAANAPAIKPMLALYQAAKNHGIKVFFVTGRNESERAATVNNLIKAGYTNWTGLYLRPEKYSASSIIPFKTDARKKISEQGYTIIASIGDQYSDIRGGYAQKGFKLPNPYYYLP</sequence>
<evidence type="ECO:0000313" key="5">
    <source>
        <dbReference type="Proteomes" id="UP000032430"/>
    </source>
</evidence>
<dbReference type="Pfam" id="PF03767">
    <property type="entry name" value="Acid_phosphat_B"/>
    <property type="match status" value="1"/>
</dbReference>
<organism evidence="4 5">
    <name type="scientific">Legionella fallonii LLAP-10</name>
    <dbReference type="NCBI Taxonomy" id="1212491"/>
    <lineage>
        <taxon>Bacteria</taxon>
        <taxon>Pseudomonadati</taxon>
        <taxon>Pseudomonadota</taxon>
        <taxon>Gammaproteobacteria</taxon>
        <taxon>Legionellales</taxon>
        <taxon>Legionellaceae</taxon>
        <taxon>Legionella</taxon>
    </lineage>
</organism>
<feature type="chain" id="PRO_5001935400" description="Acid phosphatase, class B" evidence="3">
    <location>
        <begin position="28"/>
        <end position="226"/>
    </location>
</feature>
<proteinExistence type="predicted"/>
<dbReference type="AlphaFoldDB" id="A0A098G648"/>